<keyword evidence="3" id="KW-0238">DNA-binding</keyword>
<keyword evidence="4" id="KW-0233">DNA recombination</keyword>
<dbReference type="GO" id="GO:0003677">
    <property type="term" value="F:DNA binding"/>
    <property type="evidence" value="ECO:0007669"/>
    <property type="project" value="UniProtKB-KW"/>
</dbReference>
<evidence type="ECO:0000256" key="1">
    <source>
        <dbReference type="ARBA" id="ARBA00022723"/>
    </source>
</evidence>
<evidence type="ECO:0000259" key="6">
    <source>
        <dbReference type="Pfam" id="PF07282"/>
    </source>
</evidence>
<dbReference type="Pfam" id="PF12323">
    <property type="entry name" value="HTH_OrfB_IS605"/>
    <property type="match status" value="1"/>
</dbReference>
<evidence type="ECO:0000256" key="3">
    <source>
        <dbReference type="ARBA" id="ARBA00023125"/>
    </source>
</evidence>
<evidence type="ECO:0000313" key="8">
    <source>
        <dbReference type="EMBL" id="ARF07993.1"/>
    </source>
</evidence>
<dbReference type="PANTHER" id="PTHR36172:SF1">
    <property type="entry name" value="RESOLVASE-RELATED"/>
    <property type="match status" value="1"/>
</dbReference>
<evidence type="ECO:0000256" key="4">
    <source>
        <dbReference type="ARBA" id="ARBA00023172"/>
    </source>
</evidence>
<dbReference type="InterPro" id="IPR010095">
    <property type="entry name" value="Cas12f1-like_TNB"/>
</dbReference>
<dbReference type="GO" id="GO:0046872">
    <property type="term" value="F:metal ion binding"/>
    <property type="evidence" value="ECO:0007669"/>
    <property type="project" value="UniProtKB-KW"/>
</dbReference>
<feature type="compositionally biased region" description="Basic residues" evidence="5">
    <location>
        <begin position="1"/>
        <end position="17"/>
    </location>
</feature>
<sequence>MSSKKILNRRQKKKKKKEEKLKRRNLEINNYKKTIIKHTNNIWIPPHNIKYKNTDTDSWFTIKKYEDKKNNKIDDFKCNIPTNKNKAKKLMPCTKVNFYPTKMQKIILERWFDAFALMYNATLKFIKQKFKENKDNNNNAEATEKKSTSVVKTISKKKIKIVAKKPKKKINPTNFYNNRKMLKNKRCEIETNSTITNKKQLDVINSELKQRKNTKKKSKKIKPVRTSINSHTLDYAIKLACINYKSALTNYRNGNIKFFRIRYWRKNRGNKILVVEKQFIKKNTIFQKLFGDIDLEYNREKYTLKAKSNITIHYNSKEKKYLLLVPEKCEVKEAVKKNKTIVLDPGIRSYMTGISKNEVIKIGNEQDKIKEILMRKDRIMENEKVPYVKKKKIERRLNTRIKNMVNELHWKTINYLVNNYDNILIGDMSVKSIVSKNESTLARITKRIGYSLSLYLFKQRLEYKCKLNKKRYSEVNERYTSRMCSVCGWYNEKLGGDKIFECKECKRTIDRDVNGARGIYLKHLQK</sequence>
<dbReference type="InterPro" id="IPR051491">
    <property type="entry name" value="Recombinase/Transposase-rel"/>
</dbReference>
<dbReference type="EMBL" id="KY684083">
    <property type="protein sequence ID" value="ARF07993.1"/>
    <property type="molecule type" value="Genomic_DNA"/>
</dbReference>
<keyword evidence="1" id="KW-0479">Metal-binding</keyword>
<dbReference type="InterPro" id="IPR021027">
    <property type="entry name" value="Transposase_put_HTH"/>
</dbReference>
<name>A0A1V0S8G3_9VIRU</name>
<evidence type="ECO:0000256" key="2">
    <source>
        <dbReference type="ARBA" id="ARBA00022833"/>
    </source>
</evidence>
<dbReference type="PANTHER" id="PTHR36172">
    <property type="match status" value="1"/>
</dbReference>
<reference evidence="8" key="1">
    <citation type="journal article" date="2017" name="Science">
        <title>Giant viruses with an expanded complement of translation system components.</title>
        <authorList>
            <person name="Schulz F."/>
            <person name="Yutin N."/>
            <person name="Ivanova N.N."/>
            <person name="Ortega D.R."/>
            <person name="Lee T.K."/>
            <person name="Vierheilig J."/>
            <person name="Daims H."/>
            <person name="Horn M."/>
            <person name="Wagner M."/>
            <person name="Jensen G.J."/>
            <person name="Kyrpides N.C."/>
            <person name="Koonin E.V."/>
            <person name="Woyke T."/>
        </authorList>
    </citation>
    <scope>NUCLEOTIDE SEQUENCE</scope>
    <source>
        <strain evidence="8">CTV1</strain>
    </source>
</reference>
<organism evidence="8">
    <name type="scientific">Catovirus CTV1</name>
    <dbReference type="NCBI Taxonomy" id="1977631"/>
    <lineage>
        <taxon>Viruses</taxon>
        <taxon>Varidnaviria</taxon>
        <taxon>Bamfordvirae</taxon>
        <taxon>Nucleocytoviricota</taxon>
        <taxon>Megaviricetes</taxon>
        <taxon>Imitervirales</taxon>
        <taxon>Mimiviridae</taxon>
        <taxon>Klosneuvirinae</taxon>
        <taxon>Catovirus</taxon>
    </lineage>
</organism>
<feature type="domain" description="Transposase putative helix-turn-helix" evidence="7">
    <location>
        <begin position="95"/>
        <end position="134"/>
    </location>
</feature>
<evidence type="ECO:0000259" key="7">
    <source>
        <dbReference type="Pfam" id="PF12323"/>
    </source>
</evidence>
<protein>
    <submittedName>
        <fullName evidence="8">Transposase</fullName>
    </submittedName>
</protein>
<gene>
    <name evidence="8" type="ORF">Catovirus_1_43</name>
</gene>
<accession>A0A1V0S8G3</accession>
<evidence type="ECO:0000256" key="5">
    <source>
        <dbReference type="SAM" id="MobiDB-lite"/>
    </source>
</evidence>
<feature type="region of interest" description="Disordered" evidence="5">
    <location>
        <begin position="1"/>
        <end position="20"/>
    </location>
</feature>
<proteinExistence type="predicted"/>
<keyword evidence="2" id="KW-0862">Zinc</keyword>
<feature type="domain" description="Cas12f1-like TNB" evidence="6">
    <location>
        <begin position="456"/>
        <end position="519"/>
    </location>
</feature>
<dbReference type="Pfam" id="PF07282">
    <property type="entry name" value="Cas12f1-like_TNB"/>
    <property type="match status" value="1"/>
</dbReference>
<dbReference type="GO" id="GO:0006310">
    <property type="term" value="P:DNA recombination"/>
    <property type="evidence" value="ECO:0007669"/>
    <property type="project" value="UniProtKB-KW"/>
</dbReference>